<accession>A0ABS2QF09</accession>
<dbReference type="EMBL" id="JAFBFI010000002">
    <property type="protein sequence ID" value="MBM7691409.1"/>
    <property type="molecule type" value="Genomic_DNA"/>
</dbReference>
<dbReference type="Proteomes" id="UP000823486">
    <property type="component" value="Unassembled WGS sequence"/>
</dbReference>
<name>A0ABS2QF09_9BACI</name>
<evidence type="ECO:0000313" key="2">
    <source>
        <dbReference type="Proteomes" id="UP000823486"/>
    </source>
</evidence>
<evidence type="ECO:0000313" key="1">
    <source>
        <dbReference type="EMBL" id="MBM7691409.1"/>
    </source>
</evidence>
<comment type="caution">
    <text evidence="1">The sequence shown here is derived from an EMBL/GenBank/DDBJ whole genome shotgun (WGS) entry which is preliminary data.</text>
</comment>
<sequence>MTYTVYNEYLVWKMIQIQRCNGSEGTVHPMVNVLYTHSSFLSFCTSITYELVTSELEK</sequence>
<gene>
    <name evidence="1" type="ORF">JOC77_000814</name>
</gene>
<reference evidence="1 2" key="1">
    <citation type="submission" date="2021-01" db="EMBL/GenBank/DDBJ databases">
        <title>Genomic Encyclopedia of Type Strains, Phase IV (KMG-IV): sequencing the most valuable type-strain genomes for metagenomic binning, comparative biology and taxonomic classification.</title>
        <authorList>
            <person name="Goeker M."/>
        </authorList>
    </citation>
    <scope>NUCLEOTIDE SEQUENCE [LARGE SCALE GENOMIC DNA]</scope>
    <source>
        <strain evidence="1 2">DSM 105482</strain>
    </source>
</reference>
<proteinExistence type="predicted"/>
<organism evidence="1 2">
    <name type="scientific">Peribacillus deserti</name>
    <dbReference type="NCBI Taxonomy" id="673318"/>
    <lineage>
        <taxon>Bacteria</taxon>
        <taxon>Bacillati</taxon>
        <taxon>Bacillota</taxon>
        <taxon>Bacilli</taxon>
        <taxon>Bacillales</taxon>
        <taxon>Bacillaceae</taxon>
        <taxon>Peribacillus</taxon>
    </lineage>
</organism>
<keyword evidence="2" id="KW-1185">Reference proteome</keyword>
<protein>
    <submittedName>
        <fullName evidence="1">Uncharacterized protein</fullName>
    </submittedName>
</protein>